<keyword evidence="6" id="KW-1185">Reference proteome</keyword>
<accession>A0ABP9C1F7</accession>
<dbReference type="InterPro" id="IPR050707">
    <property type="entry name" value="HTH_MetabolicPath_Reg"/>
</dbReference>
<evidence type="ECO:0000256" key="2">
    <source>
        <dbReference type="ARBA" id="ARBA00023125"/>
    </source>
</evidence>
<dbReference type="PROSITE" id="PS51078">
    <property type="entry name" value="ICLR_ED"/>
    <property type="match status" value="1"/>
</dbReference>
<evidence type="ECO:0000313" key="5">
    <source>
        <dbReference type="EMBL" id="GAA4803217.1"/>
    </source>
</evidence>
<dbReference type="Pfam" id="PF01614">
    <property type="entry name" value="IclR_C"/>
    <property type="match status" value="1"/>
</dbReference>
<evidence type="ECO:0000259" key="4">
    <source>
        <dbReference type="PROSITE" id="PS51078"/>
    </source>
</evidence>
<gene>
    <name evidence="5" type="ORF">GCM10023353_01760</name>
</gene>
<dbReference type="Gene3D" id="3.30.450.40">
    <property type="match status" value="1"/>
</dbReference>
<sequence>MTCAGRAHQACVSLSDTQAGTVTGVDDGADRNSVDRHTVIGKVVLILHAFSADDHTVGLAELVRRTGLHKATVRRLAEELTTVRLLDRADGGYRLSGGLFELGMRASVERSLLELAMPFLQDLYERTHETVHLGVLDGREVVYVAKIGGHRQASAPSRTGGRMPLHCTGIGKALLAHASPELRRQVLGGPLERRTPRTIVAPGLLARQLDAVVEQGVSFEYEESTMGIACVGAPILDVATNAPVAAISVTGPIARFRPDAHVAAVRAAAGGIASTLHRREGLRVG</sequence>
<dbReference type="InterPro" id="IPR014757">
    <property type="entry name" value="Tscrpt_reg_IclR_C"/>
</dbReference>
<dbReference type="Proteomes" id="UP001500839">
    <property type="component" value="Unassembled WGS sequence"/>
</dbReference>
<proteinExistence type="predicted"/>
<name>A0ABP9C1F7_9ACTN</name>
<evidence type="ECO:0000256" key="1">
    <source>
        <dbReference type="ARBA" id="ARBA00023015"/>
    </source>
</evidence>
<dbReference type="PANTHER" id="PTHR30136:SF24">
    <property type="entry name" value="HTH-TYPE TRANSCRIPTIONAL REPRESSOR ALLR"/>
    <property type="match status" value="1"/>
</dbReference>
<keyword evidence="1" id="KW-0805">Transcription regulation</keyword>
<keyword evidence="3" id="KW-0804">Transcription</keyword>
<dbReference type="EMBL" id="BAABKQ010000001">
    <property type="protein sequence ID" value="GAA4803217.1"/>
    <property type="molecule type" value="Genomic_DNA"/>
</dbReference>
<dbReference type="InterPro" id="IPR036388">
    <property type="entry name" value="WH-like_DNA-bd_sf"/>
</dbReference>
<feature type="domain" description="IclR-ED" evidence="4">
    <location>
        <begin position="98"/>
        <end position="282"/>
    </location>
</feature>
<dbReference type="SUPFAM" id="SSF55781">
    <property type="entry name" value="GAF domain-like"/>
    <property type="match status" value="1"/>
</dbReference>
<evidence type="ECO:0000313" key="6">
    <source>
        <dbReference type="Proteomes" id="UP001500839"/>
    </source>
</evidence>
<evidence type="ECO:0000256" key="3">
    <source>
        <dbReference type="ARBA" id="ARBA00023163"/>
    </source>
</evidence>
<dbReference type="Pfam" id="PF09339">
    <property type="entry name" value="HTH_IclR"/>
    <property type="match status" value="1"/>
</dbReference>
<keyword evidence="2" id="KW-0238">DNA-binding</keyword>
<reference evidence="6" key="1">
    <citation type="journal article" date="2019" name="Int. J. Syst. Evol. Microbiol.">
        <title>The Global Catalogue of Microorganisms (GCM) 10K type strain sequencing project: providing services to taxonomists for standard genome sequencing and annotation.</title>
        <authorList>
            <consortium name="The Broad Institute Genomics Platform"/>
            <consortium name="The Broad Institute Genome Sequencing Center for Infectious Disease"/>
            <person name="Wu L."/>
            <person name="Ma J."/>
        </authorList>
    </citation>
    <scope>NUCLEOTIDE SEQUENCE [LARGE SCALE GENOMIC DNA]</scope>
    <source>
        <strain evidence="6">JCM 18542</strain>
    </source>
</reference>
<dbReference type="SUPFAM" id="SSF46785">
    <property type="entry name" value="Winged helix' DNA-binding domain"/>
    <property type="match status" value="1"/>
</dbReference>
<dbReference type="InterPro" id="IPR036390">
    <property type="entry name" value="WH_DNA-bd_sf"/>
</dbReference>
<dbReference type="InterPro" id="IPR029016">
    <property type="entry name" value="GAF-like_dom_sf"/>
</dbReference>
<dbReference type="Gene3D" id="1.10.10.10">
    <property type="entry name" value="Winged helix-like DNA-binding domain superfamily/Winged helix DNA-binding domain"/>
    <property type="match status" value="1"/>
</dbReference>
<organism evidence="5 6">
    <name type="scientific">Tomitella cavernea</name>
    <dbReference type="NCBI Taxonomy" id="1387982"/>
    <lineage>
        <taxon>Bacteria</taxon>
        <taxon>Bacillati</taxon>
        <taxon>Actinomycetota</taxon>
        <taxon>Actinomycetes</taxon>
        <taxon>Mycobacteriales</taxon>
        <taxon>Tomitella</taxon>
    </lineage>
</organism>
<comment type="caution">
    <text evidence="5">The sequence shown here is derived from an EMBL/GenBank/DDBJ whole genome shotgun (WGS) entry which is preliminary data.</text>
</comment>
<protein>
    <submittedName>
        <fullName evidence="5">IclR family transcriptional regulator</fullName>
    </submittedName>
</protein>
<dbReference type="PANTHER" id="PTHR30136">
    <property type="entry name" value="HELIX-TURN-HELIX TRANSCRIPTIONAL REGULATOR, ICLR FAMILY"/>
    <property type="match status" value="1"/>
</dbReference>
<dbReference type="InterPro" id="IPR005471">
    <property type="entry name" value="Tscrpt_reg_IclR_N"/>
</dbReference>
<dbReference type="SMART" id="SM00346">
    <property type="entry name" value="HTH_ICLR"/>
    <property type="match status" value="1"/>
</dbReference>